<evidence type="ECO:0000256" key="1">
    <source>
        <dbReference type="ARBA" id="ARBA00004389"/>
    </source>
</evidence>
<dbReference type="Pfam" id="PF13848">
    <property type="entry name" value="Thioredoxin_6"/>
    <property type="match status" value="1"/>
</dbReference>
<dbReference type="EMBL" id="JBDJPC010000002">
    <property type="protein sequence ID" value="KAL1513223.1"/>
    <property type="molecule type" value="Genomic_DNA"/>
</dbReference>
<name>A0ABD1F6Y8_HYPHA</name>
<dbReference type="PROSITE" id="PS51352">
    <property type="entry name" value="THIOREDOXIN_2"/>
    <property type="match status" value="1"/>
</dbReference>
<reference evidence="9 10" key="1">
    <citation type="submission" date="2024-05" db="EMBL/GenBank/DDBJ databases">
        <title>Genetic variation in Jamaican populations of the coffee berry borer (Hypothenemus hampei).</title>
        <authorList>
            <person name="Errbii M."/>
            <person name="Myrie A."/>
        </authorList>
    </citation>
    <scope>NUCLEOTIDE SEQUENCE [LARGE SCALE GENOMIC DNA]</scope>
    <source>
        <strain evidence="9">JA-Hopewell-2020-01-JO</strain>
        <tissue evidence="9">Whole body</tissue>
    </source>
</reference>
<evidence type="ECO:0000313" key="9">
    <source>
        <dbReference type="EMBL" id="KAL1513223.1"/>
    </source>
</evidence>
<evidence type="ECO:0000313" key="10">
    <source>
        <dbReference type="Proteomes" id="UP001566132"/>
    </source>
</evidence>
<evidence type="ECO:0000256" key="7">
    <source>
        <dbReference type="SAM" id="SignalP"/>
    </source>
</evidence>
<dbReference type="PANTHER" id="PTHR46426">
    <property type="entry name" value="PROTEIN DISULFIDE-ISOMERASE TMX3"/>
    <property type="match status" value="1"/>
</dbReference>
<dbReference type="Proteomes" id="UP001566132">
    <property type="component" value="Unassembled WGS sequence"/>
</dbReference>
<dbReference type="PRINTS" id="PR00312">
    <property type="entry name" value="CALSEQUESTRN"/>
</dbReference>
<feature type="signal peptide" evidence="7">
    <location>
        <begin position="1"/>
        <end position="21"/>
    </location>
</feature>
<feature type="chain" id="PRO_5044802029" description="Thioredoxin domain-containing protein" evidence="7">
    <location>
        <begin position="22"/>
        <end position="428"/>
    </location>
</feature>
<protein>
    <recommendedName>
        <fullName evidence="8">Thioredoxin domain-containing protein</fullName>
    </recommendedName>
</protein>
<evidence type="ECO:0000256" key="5">
    <source>
        <dbReference type="ARBA" id="ARBA00045246"/>
    </source>
</evidence>
<feature type="transmembrane region" description="Helical" evidence="6">
    <location>
        <begin position="386"/>
        <end position="405"/>
    </location>
</feature>
<keyword evidence="3 6" id="KW-1133">Transmembrane helix</keyword>
<keyword evidence="4 6" id="KW-0472">Membrane</keyword>
<dbReference type="PANTHER" id="PTHR46426:SF1">
    <property type="entry name" value="PROTEIN DISULFIDE-ISOMERASE TMX3"/>
    <property type="match status" value="1"/>
</dbReference>
<feature type="domain" description="Thioredoxin" evidence="8">
    <location>
        <begin position="7"/>
        <end position="126"/>
    </location>
</feature>
<sequence length="428" mass="49882">MARVLNIVLLTLVFLFHYTDASRVLELTDRFSEIRKEGGIWLVKFYAPWCGHCKKLEPIWMHVAQALSRSNIRVGKVDVTKFPSVASEFKAYATPTIKFLKPDYEHTYNGERSKEAIVNYALRMAGGPVQDVRQVDSIDRLKKQNQLFFMYVGKPKGPLWDTYFATASLLQPYVFFYSVHENLVKDTVDIPSTPAIFVHKEGSHYFFNDGISDYPDDITTLNTTLYKWINEERFETFPRISSDNIKDVMETQKYIVLAIVEENKAKYISRDMLQFRNKFEQLIRKKRDVYHKHFQFGWMGSPDFANSILMTRIKMPYLLVLNSTTFHHHLPDDDPSVMSVMAIEEFLEGVVNRTTPTYGGDALHLNFARRIFDLKRNIEDMWKGNPLLLVVLLTLPSLFFLLILWSCCCTDVLDADDAEEEDYHEKKE</sequence>
<comment type="caution">
    <text evidence="9">The sequence shown here is derived from an EMBL/GenBank/DDBJ whole genome shotgun (WGS) entry which is preliminary data.</text>
</comment>
<dbReference type="SUPFAM" id="SSF52833">
    <property type="entry name" value="Thioredoxin-like"/>
    <property type="match status" value="1"/>
</dbReference>
<evidence type="ECO:0000256" key="4">
    <source>
        <dbReference type="ARBA" id="ARBA00023136"/>
    </source>
</evidence>
<dbReference type="InterPro" id="IPR052250">
    <property type="entry name" value="PDI_TMX3"/>
</dbReference>
<accession>A0ABD1F6Y8</accession>
<gene>
    <name evidence="9" type="ORF">ABEB36_002659</name>
</gene>
<keyword evidence="2 6" id="KW-0812">Transmembrane</keyword>
<dbReference type="InterPro" id="IPR013766">
    <property type="entry name" value="Thioredoxin_domain"/>
</dbReference>
<dbReference type="InterPro" id="IPR017937">
    <property type="entry name" value="Thioredoxin_CS"/>
</dbReference>
<evidence type="ECO:0000259" key="8">
    <source>
        <dbReference type="PROSITE" id="PS51352"/>
    </source>
</evidence>
<evidence type="ECO:0000256" key="6">
    <source>
        <dbReference type="SAM" id="Phobius"/>
    </source>
</evidence>
<dbReference type="Pfam" id="PF00085">
    <property type="entry name" value="Thioredoxin"/>
    <property type="match status" value="1"/>
</dbReference>
<dbReference type="PROSITE" id="PS00194">
    <property type="entry name" value="THIOREDOXIN_1"/>
    <property type="match status" value="1"/>
</dbReference>
<evidence type="ECO:0000256" key="2">
    <source>
        <dbReference type="ARBA" id="ARBA00022692"/>
    </source>
</evidence>
<comment type="function">
    <text evidence="5">Probable disulfide isomerase, which participates in the folding of proteins containing disulfide bonds. May act as a dithiol oxidase. Acts as a regulator of endoplasmic reticulum-mitochondria contact sites via its ability to regulate redox signals.</text>
</comment>
<evidence type="ECO:0000256" key="3">
    <source>
        <dbReference type="ARBA" id="ARBA00022989"/>
    </source>
</evidence>
<dbReference type="InterPro" id="IPR036249">
    <property type="entry name" value="Thioredoxin-like_sf"/>
</dbReference>
<keyword evidence="10" id="KW-1185">Reference proteome</keyword>
<dbReference type="GO" id="GO:0005789">
    <property type="term" value="C:endoplasmic reticulum membrane"/>
    <property type="evidence" value="ECO:0007669"/>
    <property type="project" value="UniProtKB-SubCell"/>
</dbReference>
<proteinExistence type="predicted"/>
<organism evidence="9 10">
    <name type="scientific">Hypothenemus hampei</name>
    <name type="common">Coffee berry borer</name>
    <dbReference type="NCBI Taxonomy" id="57062"/>
    <lineage>
        <taxon>Eukaryota</taxon>
        <taxon>Metazoa</taxon>
        <taxon>Ecdysozoa</taxon>
        <taxon>Arthropoda</taxon>
        <taxon>Hexapoda</taxon>
        <taxon>Insecta</taxon>
        <taxon>Pterygota</taxon>
        <taxon>Neoptera</taxon>
        <taxon>Endopterygota</taxon>
        <taxon>Coleoptera</taxon>
        <taxon>Polyphaga</taxon>
        <taxon>Cucujiformia</taxon>
        <taxon>Curculionidae</taxon>
        <taxon>Scolytinae</taxon>
        <taxon>Hypothenemus</taxon>
    </lineage>
</organism>
<dbReference type="Gene3D" id="3.40.30.10">
    <property type="entry name" value="Glutaredoxin"/>
    <property type="match status" value="1"/>
</dbReference>
<dbReference type="AlphaFoldDB" id="A0ABD1F6Y8"/>
<comment type="subcellular location">
    <subcellularLocation>
        <location evidence="1">Endoplasmic reticulum membrane</location>
        <topology evidence="1">Single-pass membrane protein</topology>
    </subcellularLocation>
</comment>
<keyword evidence="7" id="KW-0732">Signal</keyword>